<gene>
    <name evidence="3" type="ORF">V565_129250</name>
</gene>
<dbReference type="EMBL" id="AZST01000544">
    <property type="protein sequence ID" value="KEP48262.1"/>
    <property type="molecule type" value="Genomic_DNA"/>
</dbReference>
<evidence type="ECO:0000313" key="4">
    <source>
        <dbReference type="Proteomes" id="UP000027456"/>
    </source>
</evidence>
<dbReference type="Proteomes" id="UP000027456">
    <property type="component" value="Unassembled WGS sequence"/>
</dbReference>
<keyword evidence="2" id="KW-0732">Signal</keyword>
<evidence type="ECO:0000313" key="3">
    <source>
        <dbReference type="EMBL" id="KEP48262.1"/>
    </source>
</evidence>
<feature type="compositionally biased region" description="Polar residues" evidence="1">
    <location>
        <begin position="476"/>
        <end position="494"/>
    </location>
</feature>
<accession>A0A074SE48</accession>
<evidence type="ECO:0000256" key="2">
    <source>
        <dbReference type="SAM" id="SignalP"/>
    </source>
</evidence>
<keyword evidence="4" id="KW-1185">Reference proteome</keyword>
<feature type="region of interest" description="Disordered" evidence="1">
    <location>
        <begin position="461"/>
        <end position="494"/>
    </location>
</feature>
<name>A0A074SE48_9AGAM</name>
<organism evidence="3 4">
    <name type="scientific">Rhizoctonia solani 123E</name>
    <dbReference type="NCBI Taxonomy" id="1423351"/>
    <lineage>
        <taxon>Eukaryota</taxon>
        <taxon>Fungi</taxon>
        <taxon>Dikarya</taxon>
        <taxon>Basidiomycota</taxon>
        <taxon>Agaricomycotina</taxon>
        <taxon>Agaricomycetes</taxon>
        <taxon>Cantharellales</taxon>
        <taxon>Ceratobasidiaceae</taxon>
        <taxon>Rhizoctonia</taxon>
    </lineage>
</organism>
<protein>
    <submittedName>
        <fullName evidence="3">Putative transmembrane protein</fullName>
    </submittedName>
</protein>
<evidence type="ECO:0000256" key="1">
    <source>
        <dbReference type="SAM" id="MobiDB-lite"/>
    </source>
</evidence>
<dbReference type="HOGENOM" id="CLU_032668_0_0_1"/>
<dbReference type="OrthoDB" id="3268332at2759"/>
<keyword evidence="3" id="KW-0812">Transmembrane</keyword>
<proteinExistence type="predicted"/>
<feature type="signal peptide" evidence="2">
    <location>
        <begin position="1"/>
        <end position="23"/>
    </location>
</feature>
<dbReference type="AlphaFoldDB" id="A0A074SE48"/>
<keyword evidence="3" id="KW-0472">Membrane</keyword>
<comment type="caution">
    <text evidence="3">The sequence shown here is derived from an EMBL/GenBank/DDBJ whole genome shotgun (WGS) entry which is preliminary data.</text>
</comment>
<reference evidence="3 4" key="1">
    <citation type="submission" date="2013-12" db="EMBL/GenBank/DDBJ databases">
        <authorList>
            <person name="Cubeta M."/>
            <person name="Pakala S."/>
            <person name="Fedorova N."/>
            <person name="Thomas E."/>
            <person name="Dean R."/>
            <person name="Jabaji S."/>
            <person name="Neate S."/>
            <person name="Toda T."/>
            <person name="Tavantzis S."/>
            <person name="Vilgalys R."/>
            <person name="Bharathan N."/>
            <person name="Pakala S."/>
            <person name="Losada L.S."/>
            <person name="Zafar N."/>
            <person name="Nierman W."/>
        </authorList>
    </citation>
    <scope>NUCLEOTIDE SEQUENCE [LARGE SCALE GENOMIC DNA]</scope>
    <source>
        <strain evidence="3 4">123E</strain>
    </source>
</reference>
<feature type="chain" id="PRO_5001700528" evidence="2">
    <location>
        <begin position="24"/>
        <end position="526"/>
    </location>
</feature>
<sequence length="526" mass="57068">MKFNFVLVLFWLLALMFHIGVDHQHMLSLPLPDTMTTPDAVLHSVVVLESVLSVLSPTPTPMPRYSPPVVPIYHASPVRQRKPSRFSLGERISTIYKWVNAFHARITDIPDRPHPHPTRTSHIPTRVYVPVHPAPPVPSHHIFDGKPVYSPRGSPIDFAGLWDMYKLVIGWITMTCIFIAWTLPRFLSRDQATSHLAVSDMAALPEPSLPAPESIIDLYCALGFPTPEDSTSPLAADKSLELTTLPSSALTDVASALPAWIDAKTGVEGSTEMNSTSVGGKTLEPAVSNDYIGSVIEHWVGESSWVTPSSSCSSIAPIPDLPTRSPATSQVYSPRRKHWLEGMVTRLLDMQQQGNHLGRVYDGWVDNLIQDESVPGTPASSSDSIAFAENATLSPPTLDVSRRGDIPLTSALPSFESDLNLAAEHILSAPPAVAGMSTTVSQDSLYSQLASWLSTSYLADDEGSEESQVGAGDDSYLSSSDHPTNDPLPSSQYTESASSIAEGIAFEIDEFLSMVGLFRGNIIKPN</sequence>